<protein>
    <recommendedName>
        <fullName evidence="3">Inner spore coat protein</fullName>
    </recommendedName>
</protein>
<accession>A0A1W5ZW55</accession>
<dbReference type="OrthoDB" id="2615349at2"/>
<dbReference type="KEGG" id="hmn:HM131_11985"/>
<dbReference type="AlphaFoldDB" id="A0A1W5ZW55"/>
<organism evidence="1 2">
    <name type="scientific">Halobacillus mangrovi</name>
    <dbReference type="NCBI Taxonomy" id="402384"/>
    <lineage>
        <taxon>Bacteria</taxon>
        <taxon>Bacillati</taxon>
        <taxon>Bacillota</taxon>
        <taxon>Bacilli</taxon>
        <taxon>Bacillales</taxon>
        <taxon>Bacillaceae</taxon>
        <taxon>Halobacillus</taxon>
    </lineage>
</organism>
<sequence>MRWHRYIYPSNAPYYTYPPPHYFPYPRYEVWPHRVYPPVNPSTFTSSALQMHQLMLKADHLIQKLANSKSFAKQVMDAAQKNENQKVKQLLKSTGLDAEMETDYNPDGLTIKLQSDVNNIDCCHLRIALKW</sequence>
<reference evidence="1 2" key="1">
    <citation type="submission" date="2017-04" db="EMBL/GenBank/DDBJ databases">
        <title>The whole genome sequencing and assembly of Halobacillus mangrovi strain.</title>
        <authorList>
            <person name="Lee S.-J."/>
            <person name="Park M.-K."/>
            <person name="Kim J.-Y."/>
            <person name="Lee Y.-J."/>
            <person name="Yi H."/>
            <person name="Bahn Y.-S."/>
            <person name="Kim J.F."/>
            <person name="Lee D.-W."/>
        </authorList>
    </citation>
    <scope>NUCLEOTIDE SEQUENCE [LARGE SCALE GENOMIC DNA]</scope>
    <source>
        <strain evidence="1 2">KTB 131</strain>
    </source>
</reference>
<gene>
    <name evidence="1" type="ORF">HM131_11985</name>
</gene>
<proteinExistence type="predicted"/>
<keyword evidence="2" id="KW-1185">Reference proteome</keyword>
<evidence type="ECO:0000313" key="1">
    <source>
        <dbReference type="EMBL" id="ARI77518.1"/>
    </source>
</evidence>
<dbReference type="EMBL" id="CP020772">
    <property type="protein sequence ID" value="ARI77518.1"/>
    <property type="molecule type" value="Genomic_DNA"/>
</dbReference>
<name>A0A1W5ZW55_9BACI</name>
<dbReference type="Proteomes" id="UP000192527">
    <property type="component" value="Chromosome"/>
</dbReference>
<evidence type="ECO:0000313" key="2">
    <source>
        <dbReference type="Proteomes" id="UP000192527"/>
    </source>
</evidence>
<dbReference type="Pfam" id="PF26344">
    <property type="entry name" value="YuzC"/>
    <property type="match status" value="1"/>
</dbReference>
<dbReference type="RefSeq" id="WP_085029983.1">
    <property type="nucleotide sequence ID" value="NZ_CP020772.1"/>
</dbReference>
<evidence type="ECO:0008006" key="3">
    <source>
        <dbReference type="Google" id="ProtNLM"/>
    </source>
</evidence>
<dbReference type="InterPro" id="IPR058870">
    <property type="entry name" value="YuzC"/>
</dbReference>
<dbReference type="STRING" id="402384.HM131_11985"/>